<dbReference type="InterPro" id="IPR009057">
    <property type="entry name" value="Homeodomain-like_sf"/>
</dbReference>
<dbReference type="PROSITE" id="PS01081">
    <property type="entry name" value="HTH_TETR_1"/>
    <property type="match status" value="1"/>
</dbReference>
<keyword evidence="2 4" id="KW-0238">DNA-binding</keyword>
<dbReference type="Pfam" id="PF16925">
    <property type="entry name" value="TetR_C_13"/>
    <property type="match status" value="1"/>
</dbReference>
<dbReference type="InterPro" id="IPR023772">
    <property type="entry name" value="DNA-bd_HTH_TetR-type_CS"/>
</dbReference>
<dbReference type="InterPro" id="IPR001647">
    <property type="entry name" value="HTH_TetR"/>
</dbReference>
<evidence type="ECO:0000256" key="5">
    <source>
        <dbReference type="SAM" id="MobiDB-lite"/>
    </source>
</evidence>
<feature type="compositionally biased region" description="Low complexity" evidence="5">
    <location>
        <begin position="14"/>
        <end position="43"/>
    </location>
</feature>
<feature type="compositionally biased region" description="Polar residues" evidence="5">
    <location>
        <begin position="49"/>
        <end position="64"/>
    </location>
</feature>
<keyword evidence="3" id="KW-0804">Transcription</keyword>
<dbReference type="SUPFAM" id="SSF46689">
    <property type="entry name" value="Homeodomain-like"/>
    <property type="match status" value="1"/>
</dbReference>
<evidence type="ECO:0000256" key="3">
    <source>
        <dbReference type="ARBA" id="ARBA00023163"/>
    </source>
</evidence>
<evidence type="ECO:0000313" key="7">
    <source>
        <dbReference type="EMBL" id="ABG81360.1"/>
    </source>
</evidence>
<dbReference type="AlphaFoldDB" id="Q0PL52"/>
<dbReference type="Pfam" id="PF00440">
    <property type="entry name" value="TetR_N"/>
    <property type="match status" value="1"/>
</dbReference>
<dbReference type="PRINTS" id="PR00455">
    <property type="entry name" value="HTHTETR"/>
</dbReference>
<organism evidence="7">
    <name type="scientific">Acidithiobacillus caldus</name>
    <dbReference type="NCBI Taxonomy" id="33059"/>
    <lineage>
        <taxon>Bacteria</taxon>
        <taxon>Pseudomonadati</taxon>
        <taxon>Pseudomonadota</taxon>
        <taxon>Acidithiobacillia</taxon>
        <taxon>Acidithiobacillales</taxon>
        <taxon>Acidithiobacillaceae</taxon>
        <taxon>Acidithiobacillus</taxon>
    </lineage>
</organism>
<dbReference type="InterPro" id="IPR036271">
    <property type="entry name" value="Tet_transcr_reg_TetR-rel_C_sf"/>
</dbReference>
<feature type="region of interest" description="Disordered" evidence="5">
    <location>
        <begin position="1"/>
        <end position="72"/>
    </location>
</feature>
<dbReference type="PANTHER" id="PTHR47506">
    <property type="entry name" value="TRANSCRIPTIONAL REGULATORY PROTEIN"/>
    <property type="match status" value="1"/>
</dbReference>
<evidence type="ECO:0000256" key="1">
    <source>
        <dbReference type="ARBA" id="ARBA00023015"/>
    </source>
</evidence>
<dbReference type="Gene3D" id="1.10.10.60">
    <property type="entry name" value="Homeodomain-like"/>
    <property type="match status" value="1"/>
</dbReference>
<keyword evidence="1" id="KW-0805">Transcription regulation</keyword>
<proteinExistence type="predicted"/>
<protein>
    <submittedName>
        <fullName evidence="7">Transcriptional regulator-like protein</fullName>
    </submittedName>
</protein>
<accession>Q0PL52</accession>
<evidence type="ECO:0000256" key="4">
    <source>
        <dbReference type="PROSITE-ProRule" id="PRU00335"/>
    </source>
</evidence>
<feature type="domain" description="HTH tetR-type" evidence="6">
    <location>
        <begin position="99"/>
        <end position="159"/>
    </location>
</feature>
<sequence>MPMPNASIAPSRNPSSTTTKTCSSPTSPASTKNSPSGSSSTTPNDHTIDSANNHRYPSSCNISPSAKGGGRIQGLDEIPIGRYFDQTMVDTLRKSRNPEQTRNDLLAAAYAEILECGFQAASLERILAKTSVSKGALYHHFGTKQELGLAVVHDVIAPDLARRWFAPLSEGDDPLEQLDKILCDKIASADERVLRYGCPLNNLIQEMSPLDEQFRQALQVILERWTEVLAQALARGQEAGHVRGDVVAAEAALFIVAGVEGCVGLGKNAQSVDAYRRCLGQLRLYLGSLRP</sequence>
<evidence type="ECO:0000259" key="6">
    <source>
        <dbReference type="PROSITE" id="PS50977"/>
    </source>
</evidence>
<reference evidence="7" key="1">
    <citation type="journal article" date="2006" name="Microbiology">
        <title>Cloning and characterization of the chromosomal arsenic resistance genes from Acidithiobacillus caldus and enhanced arsenic resistance on conjugal transfer of ars genes located on transposon TnAtcArs.</title>
        <authorList>
            <person name="Kotze A.A."/>
            <person name="Tuffin I.M."/>
            <person name="Deane S.M."/>
            <person name="Rawlings D.E."/>
        </authorList>
    </citation>
    <scope>NUCLEOTIDE SEQUENCE</scope>
    <source>
        <strain evidence="7">#6</strain>
    </source>
</reference>
<dbReference type="Gene3D" id="1.10.357.10">
    <property type="entry name" value="Tetracycline Repressor, domain 2"/>
    <property type="match status" value="1"/>
</dbReference>
<name>Q0PL52_9PROT</name>
<dbReference type="EMBL" id="DQ810790">
    <property type="protein sequence ID" value="ABG81360.1"/>
    <property type="molecule type" value="Genomic_DNA"/>
</dbReference>
<evidence type="ECO:0000256" key="2">
    <source>
        <dbReference type="ARBA" id="ARBA00023125"/>
    </source>
</evidence>
<dbReference type="PANTHER" id="PTHR47506:SF6">
    <property type="entry name" value="HTH-TYPE TRANSCRIPTIONAL REPRESSOR NEMR"/>
    <property type="match status" value="1"/>
</dbReference>
<feature type="DNA-binding region" description="H-T-H motif" evidence="4">
    <location>
        <begin position="122"/>
        <end position="141"/>
    </location>
</feature>
<dbReference type="SUPFAM" id="SSF48498">
    <property type="entry name" value="Tetracyclin repressor-like, C-terminal domain"/>
    <property type="match status" value="1"/>
</dbReference>
<dbReference type="GO" id="GO:0003677">
    <property type="term" value="F:DNA binding"/>
    <property type="evidence" value="ECO:0007669"/>
    <property type="project" value="UniProtKB-UniRule"/>
</dbReference>
<dbReference type="PROSITE" id="PS50977">
    <property type="entry name" value="HTH_TETR_2"/>
    <property type="match status" value="1"/>
</dbReference>
<dbReference type="InterPro" id="IPR011075">
    <property type="entry name" value="TetR_C"/>
</dbReference>